<dbReference type="GO" id="GO:0042274">
    <property type="term" value="P:ribosomal small subunit biogenesis"/>
    <property type="evidence" value="ECO:0007669"/>
    <property type="project" value="UniProtKB-UniRule"/>
</dbReference>
<dbReference type="OrthoDB" id="69796at2157"/>
<name>A0A0E3SHI5_9EURY</name>
<feature type="domain" description="CP-type G" evidence="12">
    <location>
        <begin position="116"/>
        <end position="271"/>
    </location>
</feature>
<dbReference type="InterPro" id="IPR010914">
    <property type="entry name" value="RsgA_GTPase_dom"/>
</dbReference>
<evidence type="ECO:0000259" key="11">
    <source>
        <dbReference type="PROSITE" id="PS50936"/>
    </source>
</evidence>
<feature type="binding site" evidence="10">
    <location>
        <position position="307"/>
    </location>
    <ligand>
        <name>Zn(2+)</name>
        <dbReference type="ChEBI" id="CHEBI:29105"/>
    </ligand>
</feature>
<accession>A0A0E3SHI5</accession>
<dbReference type="GO" id="GO:0003924">
    <property type="term" value="F:GTPase activity"/>
    <property type="evidence" value="ECO:0007669"/>
    <property type="project" value="UniProtKB-UniRule"/>
</dbReference>
<gene>
    <name evidence="10" type="primary">rsgA</name>
    <name evidence="13" type="ORF">MSHOH_2755</name>
</gene>
<keyword evidence="6 10" id="KW-0378">Hydrolase</keyword>
<dbReference type="Gene3D" id="1.10.40.50">
    <property type="entry name" value="Probable gtpase engc, domain 3"/>
    <property type="match status" value="1"/>
</dbReference>
<evidence type="ECO:0000256" key="5">
    <source>
        <dbReference type="ARBA" id="ARBA00022741"/>
    </source>
</evidence>
<organism evidence="13 14">
    <name type="scientific">Methanosarcina horonobensis HB-1 = JCM 15518</name>
    <dbReference type="NCBI Taxonomy" id="1434110"/>
    <lineage>
        <taxon>Archaea</taxon>
        <taxon>Methanobacteriati</taxon>
        <taxon>Methanobacteriota</taxon>
        <taxon>Stenosarchaea group</taxon>
        <taxon>Methanomicrobia</taxon>
        <taxon>Methanosarcinales</taxon>
        <taxon>Methanosarcinaceae</taxon>
        <taxon>Methanosarcina</taxon>
    </lineage>
</organism>
<dbReference type="PROSITE" id="PS50936">
    <property type="entry name" value="ENGC_GTPASE"/>
    <property type="match status" value="1"/>
</dbReference>
<dbReference type="PANTHER" id="PTHR32120">
    <property type="entry name" value="SMALL RIBOSOMAL SUBUNIT BIOGENESIS GTPASE RSGA"/>
    <property type="match status" value="1"/>
</dbReference>
<dbReference type="InterPro" id="IPR030378">
    <property type="entry name" value="G_CP_dom"/>
</dbReference>
<dbReference type="PATRIC" id="fig|1434110.4.peg.3555"/>
<keyword evidence="2 10" id="KW-0690">Ribosome biogenesis</keyword>
<keyword evidence="3 10" id="KW-0479">Metal-binding</keyword>
<dbReference type="GO" id="GO:0005737">
    <property type="term" value="C:cytoplasm"/>
    <property type="evidence" value="ECO:0007669"/>
    <property type="project" value="UniProtKB-SubCell"/>
</dbReference>
<dbReference type="Gene3D" id="3.40.50.300">
    <property type="entry name" value="P-loop containing nucleotide triphosphate hydrolases"/>
    <property type="match status" value="1"/>
</dbReference>
<evidence type="ECO:0000256" key="8">
    <source>
        <dbReference type="ARBA" id="ARBA00022884"/>
    </source>
</evidence>
<dbReference type="AlphaFoldDB" id="A0A0E3SHI5"/>
<dbReference type="EC" id="3.6.1.-" evidence="10"/>
<feature type="binding site" evidence="10">
    <location>
        <begin position="213"/>
        <end position="221"/>
    </location>
    <ligand>
        <name>GTP</name>
        <dbReference type="ChEBI" id="CHEBI:37565"/>
    </ligand>
</feature>
<dbReference type="Proteomes" id="UP000033101">
    <property type="component" value="Chromosome"/>
</dbReference>
<evidence type="ECO:0000256" key="6">
    <source>
        <dbReference type="ARBA" id="ARBA00022801"/>
    </source>
</evidence>
<feature type="binding site" evidence="10">
    <location>
        <begin position="161"/>
        <end position="164"/>
    </location>
    <ligand>
        <name>GTP</name>
        <dbReference type="ChEBI" id="CHEBI:37565"/>
    </ligand>
</feature>
<dbReference type="CDD" id="cd01854">
    <property type="entry name" value="YjeQ_EngC"/>
    <property type="match status" value="1"/>
</dbReference>
<keyword evidence="4 10" id="KW-0699">rRNA-binding</keyword>
<evidence type="ECO:0000313" key="13">
    <source>
        <dbReference type="EMBL" id="AKB79238.1"/>
    </source>
</evidence>
<dbReference type="HAMAP" id="MF_01820">
    <property type="entry name" value="GTPase_RsgA"/>
    <property type="match status" value="1"/>
</dbReference>
<dbReference type="NCBIfam" id="TIGR00157">
    <property type="entry name" value="ribosome small subunit-dependent GTPase A"/>
    <property type="match status" value="1"/>
</dbReference>
<proteinExistence type="inferred from homology"/>
<dbReference type="InterPro" id="IPR004881">
    <property type="entry name" value="Ribosome_biogen_GTPase_RsgA"/>
</dbReference>
<dbReference type="HOGENOM" id="CLU_033617_0_1_2"/>
<dbReference type="STRING" id="1434110.MSHOH_2755"/>
<keyword evidence="5 10" id="KW-0547">Nucleotide-binding</keyword>
<keyword evidence="1 10" id="KW-0963">Cytoplasm</keyword>
<keyword evidence="7 10" id="KW-0862">Zinc</keyword>
<comment type="subunit">
    <text evidence="10">Monomer. Associates with 30S ribosomal subunit, binds 16S rRNA.</text>
</comment>
<feature type="binding site" evidence="10">
    <location>
        <position position="299"/>
    </location>
    <ligand>
        <name>Zn(2+)</name>
        <dbReference type="ChEBI" id="CHEBI:29105"/>
    </ligand>
</feature>
<reference evidence="13 14" key="1">
    <citation type="submission" date="2014-07" db="EMBL/GenBank/DDBJ databases">
        <title>Methanogenic archaea and the global carbon cycle.</title>
        <authorList>
            <person name="Henriksen J.R."/>
            <person name="Luke J."/>
            <person name="Reinhart S."/>
            <person name="Benedict M.N."/>
            <person name="Youngblut N.D."/>
            <person name="Metcalf M.E."/>
            <person name="Whitaker R.J."/>
            <person name="Metcalf W.W."/>
        </authorList>
    </citation>
    <scope>NUCLEOTIDE SEQUENCE [LARGE SCALE GENOMIC DNA]</scope>
    <source>
        <strain evidence="13 14">HB-1</strain>
    </source>
</reference>
<evidence type="ECO:0000256" key="2">
    <source>
        <dbReference type="ARBA" id="ARBA00022517"/>
    </source>
</evidence>
<dbReference type="GO" id="GO:0046872">
    <property type="term" value="F:metal ion binding"/>
    <property type="evidence" value="ECO:0007669"/>
    <property type="project" value="UniProtKB-KW"/>
</dbReference>
<sequence length="369" mass="39891">MNDHCEAACSGNTSVNSLTDKIPGWNEELELAFSAYKGPYVPGRISSRHKTVCDVLIPGTVVQAGISGALQKIGKQPVVGDFVVLLDQPETGSRMVVNILPRRTCLSRGAAGDGGGEQIIAANLDTIFIVTSVGKDLNLRRLERYLAIVYSSGARPVILLNKIDLEDNPTQVVEKIQSIAGIVPVVPLSALSKTGLDALSPYLKPGETVALVGSSGVGKSTLINSLLGETVQKTGGIREDDEKGRHTTTVRQMFPLPNGAVLVDNPGIREIQLGDSAEGLEKAFSEIVDAARNCKFKDCTHRDEPGCAVLKAVEDGLISEERLASYHRLTEELIFQTKKAEIGLKRLEKERYKQIAVDIKKYKKFTGKQ</sequence>
<dbReference type="GeneID" id="24832067"/>
<dbReference type="GO" id="GO:0005525">
    <property type="term" value="F:GTP binding"/>
    <property type="evidence" value="ECO:0007669"/>
    <property type="project" value="UniProtKB-UniRule"/>
</dbReference>
<feature type="binding site" evidence="10">
    <location>
        <position position="301"/>
    </location>
    <ligand>
        <name>Zn(2+)</name>
        <dbReference type="ChEBI" id="CHEBI:29105"/>
    </ligand>
</feature>
<dbReference type="RefSeq" id="WP_048140767.1">
    <property type="nucleotide sequence ID" value="NZ_CP009516.1"/>
</dbReference>
<dbReference type="KEGG" id="mhor:MSHOH_2755"/>
<evidence type="ECO:0000256" key="4">
    <source>
        <dbReference type="ARBA" id="ARBA00022730"/>
    </source>
</evidence>
<evidence type="ECO:0000256" key="10">
    <source>
        <dbReference type="HAMAP-Rule" id="MF_01820"/>
    </source>
</evidence>
<keyword evidence="8 10" id="KW-0694">RNA-binding</keyword>
<dbReference type="Pfam" id="PF03193">
    <property type="entry name" value="RsgA_GTPase"/>
    <property type="match status" value="1"/>
</dbReference>
<comment type="subcellular location">
    <subcellularLocation>
        <location evidence="10">Cytoplasm</location>
    </subcellularLocation>
</comment>
<comment type="similarity">
    <text evidence="10">Belongs to the TRAFAC class YlqF/YawG GTPase family. RsgA subfamily.</text>
</comment>
<evidence type="ECO:0000259" key="12">
    <source>
        <dbReference type="PROSITE" id="PS51721"/>
    </source>
</evidence>
<evidence type="ECO:0000256" key="7">
    <source>
        <dbReference type="ARBA" id="ARBA00022833"/>
    </source>
</evidence>
<comment type="cofactor">
    <cofactor evidence="10">
        <name>Zn(2+)</name>
        <dbReference type="ChEBI" id="CHEBI:29105"/>
    </cofactor>
    <text evidence="10">Binds 1 zinc ion per subunit.</text>
</comment>
<evidence type="ECO:0000256" key="1">
    <source>
        <dbReference type="ARBA" id="ARBA00022490"/>
    </source>
</evidence>
<dbReference type="PANTHER" id="PTHR32120:SF10">
    <property type="entry name" value="SMALL RIBOSOMAL SUBUNIT BIOGENESIS GTPASE RSGA"/>
    <property type="match status" value="1"/>
</dbReference>
<protein>
    <recommendedName>
        <fullName evidence="10">Small ribosomal subunit biogenesis GTPase RsgA</fullName>
        <ecNumber evidence="10">3.6.1.-</ecNumber>
    </recommendedName>
</protein>
<feature type="binding site" evidence="10">
    <location>
        <position position="294"/>
    </location>
    <ligand>
        <name>Zn(2+)</name>
        <dbReference type="ChEBI" id="CHEBI:29105"/>
    </ligand>
</feature>
<dbReference type="InterPro" id="IPR027417">
    <property type="entry name" value="P-loop_NTPase"/>
</dbReference>
<keyword evidence="14" id="KW-1185">Reference proteome</keyword>
<keyword evidence="9 10" id="KW-0342">GTP-binding</keyword>
<dbReference type="GO" id="GO:0019843">
    <property type="term" value="F:rRNA binding"/>
    <property type="evidence" value="ECO:0007669"/>
    <property type="project" value="UniProtKB-KW"/>
</dbReference>
<evidence type="ECO:0000256" key="3">
    <source>
        <dbReference type="ARBA" id="ARBA00022723"/>
    </source>
</evidence>
<feature type="domain" description="EngC GTPase" evidence="11">
    <location>
        <begin position="122"/>
        <end position="269"/>
    </location>
</feature>
<dbReference type="SUPFAM" id="SSF52540">
    <property type="entry name" value="P-loop containing nucleoside triphosphate hydrolases"/>
    <property type="match status" value="1"/>
</dbReference>
<comment type="function">
    <text evidence="10">One of several proteins that assist in the late maturation steps of the functional core of the 30S ribosomal subunit. Helps release RbfA from mature subunits. May play a role in the assembly of ribosomal proteins into the subunit. Circularly permuted GTPase that catalyzes slow GTP hydrolysis, GTPase activity is stimulated by the 30S ribosomal subunit.</text>
</comment>
<evidence type="ECO:0000256" key="9">
    <source>
        <dbReference type="ARBA" id="ARBA00023134"/>
    </source>
</evidence>
<dbReference type="PROSITE" id="PS51721">
    <property type="entry name" value="G_CP"/>
    <property type="match status" value="1"/>
</dbReference>
<evidence type="ECO:0000313" key="14">
    <source>
        <dbReference type="Proteomes" id="UP000033101"/>
    </source>
</evidence>
<dbReference type="EMBL" id="CP009516">
    <property type="protein sequence ID" value="AKB79238.1"/>
    <property type="molecule type" value="Genomic_DNA"/>
</dbReference>